<evidence type="ECO:0000256" key="7">
    <source>
        <dbReference type="ARBA" id="ARBA00022827"/>
    </source>
</evidence>
<dbReference type="OrthoDB" id="9796486at2"/>
<keyword evidence="12 13" id="KW-0472">Membrane</keyword>
<keyword evidence="11" id="KW-0411">Iron-sulfur</keyword>
<keyword evidence="9" id="KW-0560">Oxidoreductase</keyword>
<dbReference type="InterPro" id="IPR050415">
    <property type="entry name" value="MRET"/>
</dbReference>
<sequence length="442" mass="49476">MRNIRLAWAALIAGITLLWLQAEPILSTYWPFFTLRKTMMQYTGILGIGVMSVGMMLALRPVRVEPWLGGLDKTYRLHKWLGITGLVITIVHWAWAKLPKWAVGWGWLEKPKRGPRAEETVEIFRFLREQRDLAESIGEWAFYAAVVLIAIALIKRFPYQHFFQTHRLMAVVYLLLVFHSVVLMNFGYWSQPVGPVMALLMAGGSVAAVVSLLRKVGAQRRALGTIEELVHHPDNRVLKVAVKLQGHWPGHDAGQFAFVTFDRHEGAHPFTISSAWQGDGRMFFLIKGLGDYTGQLPGTLQVGQPVTVEGPYGRFGFAGDKNRQIWVAGGIGITPFIARMQALALAPDGKRIDLFYTTSAPDAVFINKVRQRAEDAGVTLHVLVSQRDGRLDARRIAAAVPDWKTADFWFCGPAAFGSALREAFTDQGLPAADFHQELFDMR</sequence>
<dbReference type="GO" id="GO:0050660">
    <property type="term" value="F:flavin adenine dinucleotide binding"/>
    <property type="evidence" value="ECO:0007669"/>
    <property type="project" value="TreeGrafter"/>
</dbReference>
<feature type="transmembrane region" description="Helical" evidence="13">
    <location>
        <begin position="38"/>
        <end position="59"/>
    </location>
</feature>
<dbReference type="InterPro" id="IPR017938">
    <property type="entry name" value="Riboflavin_synthase-like_b-brl"/>
</dbReference>
<evidence type="ECO:0000256" key="4">
    <source>
        <dbReference type="ARBA" id="ARBA00022692"/>
    </source>
</evidence>
<keyword evidence="3" id="KW-0285">Flavoprotein</keyword>
<dbReference type="Proteomes" id="UP000318422">
    <property type="component" value="Unassembled WGS sequence"/>
</dbReference>
<dbReference type="PRINTS" id="PR00409">
    <property type="entry name" value="PHDIOXRDTASE"/>
</dbReference>
<dbReference type="RefSeq" id="WP_141349125.1">
    <property type="nucleotide sequence ID" value="NZ_BJNV01000006.1"/>
</dbReference>
<evidence type="ECO:0000256" key="6">
    <source>
        <dbReference type="ARBA" id="ARBA00022723"/>
    </source>
</evidence>
<keyword evidence="4 13" id="KW-0812">Transmembrane</keyword>
<keyword evidence="16" id="KW-1185">Reference proteome</keyword>
<organism evidence="15 16">
    <name type="scientific">Zoogloea ramigera</name>
    <dbReference type="NCBI Taxonomy" id="350"/>
    <lineage>
        <taxon>Bacteria</taxon>
        <taxon>Pseudomonadati</taxon>
        <taxon>Pseudomonadota</taxon>
        <taxon>Betaproteobacteria</taxon>
        <taxon>Rhodocyclales</taxon>
        <taxon>Zoogloeaceae</taxon>
        <taxon>Zoogloea</taxon>
    </lineage>
</organism>
<dbReference type="SUPFAM" id="SSF63380">
    <property type="entry name" value="Riboflavin synthase domain-like"/>
    <property type="match status" value="1"/>
</dbReference>
<evidence type="ECO:0000313" key="15">
    <source>
        <dbReference type="EMBL" id="GEC94366.1"/>
    </source>
</evidence>
<evidence type="ECO:0000256" key="13">
    <source>
        <dbReference type="SAM" id="Phobius"/>
    </source>
</evidence>
<evidence type="ECO:0000313" key="16">
    <source>
        <dbReference type="Proteomes" id="UP000318422"/>
    </source>
</evidence>
<dbReference type="Pfam" id="PF08022">
    <property type="entry name" value="FAD_binding_8"/>
    <property type="match status" value="1"/>
</dbReference>
<proteinExistence type="predicted"/>
<evidence type="ECO:0000256" key="5">
    <source>
        <dbReference type="ARBA" id="ARBA00022714"/>
    </source>
</evidence>
<dbReference type="Gene3D" id="3.40.50.80">
    <property type="entry name" value="Nucleotide-binding domain of ferredoxin-NADP reductase (FNR) module"/>
    <property type="match status" value="1"/>
</dbReference>
<keyword evidence="6" id="KW-0479">Metal-binding</keyword>
<keyword evidence="5" id="KW-0001">2Fe-2S</keyword>
<dbReference type="EMBL" id="BJNV01000006">
    <property type="protein sequence ID" value="GEC94366.1"/>
    <property type="molecule type" value="Genomic_DNA"/>
</dbReference>
<name>A0A4Y4CPZ0_ZOORA</name>
<evidence type="ECO:0000256" key="10">
    <source>
        <dbReference type="ARBA" id="ARBA00023004"/>
    </source>
</evidence>
<dbReference type="PROSITE" id="PS51384">
    <property type="entry name" value="FAD_FR"/>
    <property type="match status" value="1"/>
</dbReference>
<evidence type="ECO:0000256" key="11">
    <source>
        <dbReference type="ARBA" id="ARBA00023014"/>
    </source>
</evidence>
<dbReference type="PANTHER" id="PTHR47354:SF8">
    <property type="entry name" value="1,2-PHENYLACETYL-COA EPOXIDASE, SUBUNIT E"/>
    <property type="match status" value="1"/>
</dbReference>
<comment type="cofactor">
    <cofactor evidence="1">
        <name>FAD</name>
        <dbReference type="ChEBI" id="CHEBI:57692"/>
    </cofactor>
</comment>
<dbReference type="InterPro" id="IPR013112">
    <property type="entry name" value="FAD-bd_8"/>
</dbReference>
<evidence type="ECO:0000256" key="1">
    <source>
        <dbReference type="ARBA" id="ARBA00001974"/>
    </source>
</evidence>
<dbReference type="PANTHER" id="PTHR47354">
    <property type="entry name" value="NADH OXIDOREDUCTASE HCR"/>
    <property type="match status" value="1"/>
</dbReference>
<evidence type="ECO:0000256" key="2">
    <source>
        <dbReference type="ARBA" id="ARBA00004141"/>
    </source>
</evidence>
<dbReference type="InterPro" id="IPR013130">
    <property type="entry name" value="Fe3_Rdtase_TM_dom"/>
</dbReference>
<gene>
    <name evidence="15" type="ORF">ZRA01_04390</name>
</gene>
<feature type="transmembrane region" description="Helical" evidence="13">
    <location>
        <begin position="80"/>
        <end position="96"/>
    </location>
</feature>
<evidence type="ECO:0000256" key="3">
    <source>
        <dbReference type="ARBA" id="ARBA00022630"/>
    </source>
</evidence>
<evidence type="ECO:0000256" key="9">
    <source>
        <dbReference type="ARBA" id="ARBA00023002"/>
    </source>
</evidence>
<dbReference type="InterPro" id="IPR017927">
    <property type="entry name" value="FAD-bd_FR_type"/>
</dbReference>
<dbReference type="SUPFAM" id="SSF52343">
    <property type="entry name" value="Ferredoxin reductase-like, C-terminal NADP-linked domain"/>
    <property type="match status" value="1"/>
</dbReference>
<evidence type="ECO:0000256" key="8">
    <source>
        <dbReference type="ARBA" id="ARBA00022989"/>
    </source>
</evidence>
<feature type="transmembrane region" description="Helical" evidence="13">
    <location>
        <begin position="170"/>
        <end position="189"/>
    </location>
</feature>
<dbReference type="Gene3D" id="2.40.30.10">
    <property type="entry name" value="Translation factors"/>
    <property type="match status" value="1"/>
</dbReference>
<feature type="transmembrane region" description="Helical" evidence="13">
    <location>
        <begin position="195"/>
        <end position="213"/>
    </location>
</feature>
<keyword evidence="8 13" id="KW-1133">Transmembrane helix</keyword>
<evidence type="ECO:0000256" key="12">
    <source>
        <dbReference type="ARBA" id="ARBA00023136"/>
    </source>
</evidence>
<reference evidence="15 16" key="1">
    <citation type="submission" date="2019-06" db="EMBL/GenBank/DDBJ databases">
        <title>Whole genome shotgun sequence of Zoogloea ramigera NBRC 15342.</title>
        <authorList>
            <person name="Hosoyama A."/>
            <person name="Uohara A."/>
            <person name="Ohji S."/>
            <person name="Ichikawa N."/>
        </authorList>
    </citation>
    <scope>NUCLEOTIDE SEQUENCE [LARGE SCALE GENOMIC DNA]</scope>
    <source>
        <strain evidence="15 16">NBRC 15342</strain>
    </source>
</reference>
<dbReference type="Pfam" id="PF01794">
    <property type="entry name" value="Ferric_reduct"/>
    <property type="match status" value="1"/>
</dbReference>
<dbReference type="GO" id="GO:0016020">
    <property type="term" value="C:membrane"/>
    <property type="evidence" value="ECO:0007669"/>
    <property type="project" value="UniProtKB-SubCell"/>
</dbReference>
<dbReference type="GO" id="GO:0046872">
    <property type="term" value="F:metal ion binding"/>
    <property type="evidence" value="ECO:0007669"/>
    <property type="project" value="UniProtKB-KW"/>
</dbReference>
<evidence type="ECO:0000259" key="14">
    <source>
        <dbReference type="PROSITE" id="PS51384"/>
    </source>
</evidence>
<keyword evidence="7" id="KW-0274">FAD</keyword>
<protein>
    <submittedName>
        <fullName evidence="15">Ferric reductase</fullName>
    </submittedName>
</protein>
<dbReference type="GO" id="GO:0016491">
    <property type="term" value="F:oxidoreductase activity"/>
    <property type="evidence" value="ECO:0007669"/>
    <property type="project" value="UniProtKB-KW"/>
</dbReference>
<dbReference type="CDD" id="cd06198">
    <property type="entry name" value="FNR_like_3"/>
    <property type="match status" value="1"/>
</dbReference>
<feature type="transmembrane region" description="Helical" evidence="13">
    <location>
        <begin position="140"/>
        <end position="158"/>
    </location>
</feature>
<keyword evidence="10" id="KW-0408">Iron</keyword>
<dbReference type="AlphaFoldDB" id="A0A4Y4CPZ0"/>
<dbReference type="GO" id="GO:0051537">
    <property type="term" value="F:2 iron, 2 sulfur cluster binding"/>
    <property type="evidence" value="ECO:0007669"/>
    <property type="project" value="UniProtKB-KW"/>
</dbReference>
<comment type="subcellular location">
    <subcellularLocation>
        <location evidence="2">Membrane</location>
        <topology evidence="2">Multi-pass membrane protein</topology>
    </subcellularLocation>
</comment>
<accession>A0A4Y4CPZ0</accession>
<dbReference type="InterPro" id="IPR039261">
    <property type="entry name" value="FNR_nucleotide-bd"/>
</dbReference>
<comment type="caution">
    <text evidence="15">The sequence shown here is derived from an EMBL/GenBank/DDBJ whole genome shotgun (WGS) entry which is preliminary data.</text>
</comment>
<feature type="domain" description="FAD-binding FR-type" evidence="14">
    <location>
        <begin position="219"/>
        <end position="318"/>
    </location>
</feature>